<dbReference type="Proteomes" id="UP000823749">
    <property type="component" value="Chromosome 13"/>
</dbReference>
<feature type="transmembrane region" description="Helical" evidence="1">
    <location>
        <begin position="67"/>
        <end position="84"/>
    </location>
</feature>
<reference evidence="2 3" key="1">
    <citation type="submission" date="2020-08" db="EMBL/GenBank/DDBJ databases">
        <title>Plant Genome Project.</title>
        <authorList>
            <person name="Zhang R.-G."/>
        </authorList>
    </citation>
    <scope>NUCLEOTIDE SEQUENCE [LARGE SCALE GENOMIC DNA]</scope>
    <source>
        <strain evidence="2">WSP0</strain>
        <tissue evidence="2">Leaf</tissue>
    </source>
</reference>
<keyword evidence="1" id="KW-0812">Transmembrane</keyword>
<dbReference type="AlphaFoldDB" id="A0AAV6HPB4"/>
<organism evidence="2 3">
    <name type="scientific">Rhododendron griersonianum</name>
    <dbReference type="NCBI Taxonomy" id="479676"/>
    <lineage>
        <taxon>Eukaryota</taxon>
        <taxon>Viridiplantae</taxon>
        <taxon>Streptophyta</taxon>
        <taxon>Embryophyta</taxon>
        <taxon>Tracheophyta</taxon>
        <taxon>Spermatophyta</taxon>
        <taxon>Magnoliopsida</taxon>
        <taxon>eudicotyledons</taxon>
        <taxon>Gunneridae</taxon>
        <taxon>Pentapetalae</taxon>
        <taxon>asterids</taxon>
        <taxon>Ericales</taxon>
        <taxon>Ericaceae</taxon>
        <taxon>Ericoideae</taxon>
        <taxon>Rhodoreae</taxon>
        <taxon>Rhododendron</taxon>
    </lineage>
</organism>
<accession>A0AAV6HPB4</accession>
<evidence type="ECO:0000256" key="1">
    <source>
        <dbReference type="SAM" id="Phobius"/>
    </source>
</evidence>
<keyword evidence="3" id="KW-1185">Reference proteome</keyword>
<name>A0AAV6HPB4_9ERIC</name>
<gene>
    <name evidence="2" type="ORF">RHGRI_036663</name>
</gene>
<evidence type="ECO:0000313" key="2">
    <source>
        <dbReference type="EMBL" id="KAG5515688.1"/>
    </source>
</evidence>
<comment type="caution">
    <text evidence="2">The sequence shown here is derived from an EMBL/GenBank/DDBJ whole genome shotgun (WGS) entry which is preliminary data.</text>
</comment>
<dbReference type="EMBL" id="JACTNZ010000013">
    <property type="protein sequence ID" value="KAG5515688.1"/>
    <property type="molecule type" value="Genomic_DNA"/>
</dbReference>
<proteinExistence type="predicted"/>
<sequence length="91" mass="10245">MRPHGLIPTLAEDSFGIPNMGQEMLAPSSCGWIHPYVLVPDRSYLALSEKTTQLEAKVGLLKQRERMLVGILLLSWVLILWFNGELQKAVK</sequence>
<keyword evidence="1" id="KW-0472">Membrane</keyword>
<protein>
    <submittedName>
        <fullName evidence="2">Uncharacterized protein</fullName>
    </submittedName>
</protein>
<keyword evidence="1" id="KW-1133">Transmembrane helix</keyword>
<evidence type="ECO:0000313" key="3">
    <source>
        <dbReference type="Proteomes" id="UP000823749"/>
    </source>
</evidence>